<dbReference type="Proteomes" id="UP000076798">
    <property type="component" value="Unassembled WGS sequence"/>
</dbReference>
<organism evidence="2 3">
    <name type="scientific">Sistotremastrum suecicum HHB10207 ss-3</name>
    <dbReference type="NCBI Taxonomy" id="1314776"/>
    <lineage>
        <taxon>Eukaryota</taxon>
        <taxon>Fungi</taxon>
        <taxon>Dikarya</taxon>
        <taxon>Basidiomycota</taxon>
        <taxon>Agaricomycotina</taxon>
        <taxon>Agaricomycetes</taxon>
        <taxon>Sistotremastrales</taxon>
        <taxon>Sistotremastraceae</taxon>
        <taxon>Sistotremastrum</taxon>
    </lineage>
</organism>
<proteinExistence type="predicted"/>
<dbReference type="AlphaFoldDB" id="A0A165XDR8"/>
<protein>
    <submittedName>
        <fullName evidence="2">Uncharacterized protein</fullName>
    </submittedName>
</protein>
<reference evidence="2 3" key="1">
    <citation type="journal article" date="2016" name="Mol. Biol. Evol.">
        <title>Comparative Genomics of Early-Diverging Mushroom-Forming Fungi Provides Insights into the Origins of Lignocellulose Decay Capabilities.</title>
        <authorList>
            <person name="Nagy L.G."/>
            <person name="Riley R."/>
            <person name="Tritt A."/>
            <person name="Adam C."/>
            <person name="Daum C."/>
            <person name="Floudas D."/>
            <person name="Sun H."/>
            <person name="Yadav J.S."/>
            <person name="Pangilinan J."/>
            <person name="Larsson K.H."/>
            <person name="Matsuura K."/>
            <person name="Barry K."/>
            <person name="Labutti K."/>
            <person name="Kuo R."/>
            <person name="Ohm R.A."/>
            <person name="Bhattacharya S.S."/>
            <person name="Shirouzu T."/>
            <person name="Yoshinaga Y."/>
            <person name="Martin F.M."/>
            <person name="Grigoriev I.V."/>
            <person name="Hibbett D.S."/>
        </authorList>
    </citation>
    <scope>NUCLEOTIDE SEQUENCE [LARGE SCALE GENOMIC DNA]</scope>
    <source>
        <strain evidence="2 3">HHB10207 ss-3</strain>
    </source>
</reference>
<keyword evidence="3" id="KW-1185">Reference proteome</keyword>
<name>A0A165XDR8_9AGAM</name>
<evidence type="ECO:0000313" key="2">
    <source>
        <dbReference type="EMBL" id="KZT32095.1"/>
    </source>
</evidence>
<evidence type="ECO:0000313" key="3">
    <source>
        <dbReference type="Proteomes" id="UP000076798"/>
    </source>
</evidence>
<feature type="region of interest" description="Disordered" evidence="1">
    <location>
        <begin position="21"/>
        <end position="99"/>
    </location>
</feature>
<sequence>MMPKARILCAIDGKEVVTPPIRTCESKEDSEYEGSNVSSEPESAKKEHIRVHHQHLHHRPPPILHPLTNFSCPDSSPRPHHPPSIRANQPPNLPLAPTQSTPIKPLIELNVFSQILLPSENLRDIVSEPSASSSPQPILSSKCRFCCTFYRAGKRNS</sequence>
<dbReference type="EMBL" id="KV428388">
    <property type="protein sequence ID" value="KZT32095.1"/>
    <property type="molecule type" value="Genomic_DNA"/>
</dbReference>
<gene>
    <name evidence="2" type="ORF">SISSUDRAFT_585105</name>
</gene>
<evidence type="ECO:0000256" key="1">
    <source>
        <dbReference type="SAM" id="MobiDB-lite"/>
    </source>
</evidence>
<feature type="compositionally biased region" description="Basic residues" evidence="1">
    <location>
        <begin position="47"/>
        <end position="60"/>
    </location>
</feature>
<feature type="compositionally biased region" description="Low complexity" evidence="1">
    <location>
        <begin position="65"/>
        <end position="75"/>
    </location>
</feature>
<accession>A0A165XDR8</accession>